<accession>A0A927ASY5</accession>
<keyword evidence="4" id="KW-0411">Iron-sulfur</keyword>
<dbReference type="RefSeq" id="WP_190887834.1">
    <property type="nucleotide sequence ID" value="NZ_JACWZY010000011.1"/>
</dbReference>
<evidence type="ECO:0000313" key="7">
    <source>
        <dbReference type="EMBL" id="MBD2701985.1"/>
    </source>
</evidence>
<feature type="signal peptide" evidence="5">
    <location>
        <begin position="1"/>
        <end position="37"/>
    </location>
</feature>
<organism evidence="7 8">
    <name type="scientific">Spirosoma profusum</name>
    <dbReference type="NCBI Taxonomy" id="2771354"/>
    <lineage>
        <taxon>Bacteria</taxon>
        <taxon>Pseudomonadati</taxon>
        <taxon>Bacteroidota</taxon>
        <taxon>Cytophagia</taxon>
        <taxon>Cytophagales</taxon>
        <taxon>Cytophagaceae</taxon>
        <taxon>Spirosoma</taxon>
    </lineage>
</organism>
<proteinExistence type="predicted"/>
<gene>
    <name evidence="7" type="ORF">IC229_15150</name>
</gene>
<name>A0A927ASY5_9BACT</name>
<feature type="chain" id="PRO_5037978291" evidence="5">
    <location>
        <begin position="38"/>
        <end position="156"/>
    </location>
</feature>
<evidence type="ECO:0000313" key="8">
    <source>
        <dbReference type="Proteomes" id="UP000598820"/>
    </source>
</evidence>
<comment type="caution">
    <text evidence="7">The sequence shown here is derived from an EMBL/GenBank/DDBJ whole genome shotgun (WGS) entry which is preliminary data.</text>
</comment>
<keyword evidence="3" id="KW-0408">Iron</keyword>
<dbReference type="InterPro" id="IPR036922">
    <property type="entry name" value="Rieske_2Fe-2S_sf"/>
</dbReference>
<dbReference type="AlphaFoldDB" id="A0A927ASY5"/>
<protein>
    <submittedName>
        <fullName evidence="7">Rieske 2Fe-2S domain-containing protein</fullName>
    </submittedName>
</protein>
<sequence>METSFSSLDKSTMPRHKFFRVLGTGIGALLLTGSASACTPEENPIIDTTDAVQKIDFTLRLDDNANQNLKTKGGYVVVNNIIVAQTNDGKFVAASSKCTHDNTLLVYRPSANEFYCALDLSRFDITGKVIAGPATKALTLYNIDSNLTAGTLRVHN</sequence>
<evidence type="ECO:0000256" key="5">
    <source>
        <dbReference type="SAM" id="SignalP"/>
    </source>
</evidence>
<keyword evidence="2" id="KW-0479">Metal-binding</keyword>
<dbReference type="GO" id="GO:0046872">
    <property type="term" value="F:metal ion binding"/>
    <property type="evidence" value="ECO:0007669"/>
    <property type="project" value="UniProtKB-KW"/>
</dbReference>
<dbReference type="EMBL" id="JACWZY010000011">
    <property type="protein sequence ID" value="MBD2701985.1"/>
    <property type="molecule type" value="Genomic_DNA"/>
</dbReference>
<dbReference type="SUPFAM" id="SSF50022">
    <property type="entry name" value="ISP domain"/>
    <property type="match status" value="1"/>
</dbReference>
<evidence type="ECO:0000256" key="4">
    <source>
        <dbReference type="ARBA" id="ARBA00023014"/>
    </source>
</evidence>
<evidence type="ECO:0000256" key="2">
    <source>
        <dbReference type="ARBA" id="ARBA00022723"/>
    </source>
</evidence>
<dbReference type="GO" id="GO:0051537">
    <property type="term" value="F:2 iron, 2 sulfur cluster binding"/>
    <property type="evidence" value="ECO:0007669"/>
    <property type="project" value="UniProtKB-KW"/>
</dbReference>
<feature type="domain" description="Rieske" evidence="6">
    <location>
        <begin position="56"/>
        <end position="141"/>
    </location>
</feature>
<dbReference type="Gene3D" id="2.102.10.10">
    <property type="entry name" value="Rieske [2Fe-2S] iron-sulphur domain"/>
    <property type="match status" value="1"/>
</dbReference>
<keyword evidence="1" id="KW-0001">2Fe-2S</keyword>
<dbReference type="Proteomes" id="UP000598820">
    <property type="component" value="Unassembled WGS sequence"/>
</dbReference>
<dbReference type="PROSITE" id="PS51296">
    <property type="entry name" value="RIESKE"/>
    <property type="match status" value="1"/>
</dbReference>
<evidence type="ECO:0000259" key="6">
    <source>
        <dbReference type="PROSITE" id="PS51296"/>
    </source>
</evidence>
<reference evidence="7" key="1">
    <citation type="submission" date="2020-09" db="EMBL/GenBank/DDBJ databases">
        <authorList>
            <person name="Kim M.K."/>
        </authorList>
    </citation>
    <scope>NUCLEOTIDE SEQUENCE</scope>
    <source>
        <strain evidence="7">BT702</strain>
    </source>
</reference>
<evidence type="ECO:0000256" key="1">
    <source>
        <dbReference type="ARBA" id="ARBA00022714"/>
    </source>
</evidence>
<keyword evidence="8" id="KW-1185">Reference proteome</keyword>
<dbReference type="Pfam" id="PF00355">
    <property type="entry name" value="Rieske"/>
    <property type="match status" value="1"/>
</dbReference>
<dbReference type="InterPro" id="IPR017941">
    <property type="entry name" value="Rieske_2Fe-2S"/>
</dbReference>
<keyword evidence="5" id="KW-0732">Signal</keyword>
<evidence type="ECO:0000256" key="3">
    <source>
        <dbReference type="ARBA" id="ARBA00023004"/>
    </source>
</evidence>